<dbReference type="GO" id="GO:0016655">
    <property type="term" value="F:oxidoreductase activity, acting on NAD(P)H, quinone or similar compound as acceptor"/>
    <property type="evidence" value="ECO:0007669"/>
    <property type="project" value="InterPro"/>
</dbReference>
<dbReference type="EMBL" id="WPIP01000202">
    <property type="protein sequence ID" value="MVM93404.1"/>
    <property type="molecule type" value="Genomic_DNA"/>
</dbReference>
<dbReference type="SUPFAM" id="SSF52218">
    <property type="entry name" value="Flavoproteins"/>
    <property type="match status" value="1"/>
</dbReference>
<keyword evidence="2 6" id="KW-0288">FMN</keyword>
<organism evidence="9 11">
    <name type="scientific">Acinetobacter baumannii</name>
    <dbReference type="NCBI Taxonomy" id="470"/>
    <lineage>
        <taxon>Bacteria</taxon>
        <taxon>Pseudomonadati</taxon>
        <taxon>Pseudomonadota</taxon>
        <taxon>Gammaproteobacteria</taxon>
        <taxon>Moraxellales</taxon>
        <taxon>Moraxellaceae</taxon>
        <taxon>Acinetobacter</taxon>
        <taxon>Acinetobacter calcoaceticus/baumannii complex</taxon>
    </lineage>
</organism>
<proteinExistence type="inferred from homology"/>
<evidence type="ECO:0000256" key="3">
    <source>
        <dbReference type="ARBA" id="ARBA00023002"/>
    </source>
</evidence>
<dbReference type="InterPro" id="IPR029039">
    <property type="entry name" value="Flavoprotein-like_sf"/>
</dbReference>
<evidence type="ECO:0000313" key="9">
    <source>
        <dbReference type="EMBL" id="MVM93404.1"/>
    </source>
</evidence>
<feature type="binding site" evidence="6">
    <location>
        <position position="9"/>
    </location>
    <ligand>
        <name>FMN</name>
        <dbReference type="ChEBI" id="CHEBI:58210"/>
    </ligand>
</feature>
<dbReference type="InterPro" id="IPR003680">
    <property type="entry name" value="Flavodoxin_fold"/>
</dbReference>
<evidence type="ECO:0000313" key="11">
    <source>
        <dbReference type="Proteomes" id="UP000439424"/>
    </source>
</evidence>
<evidence type="ECO:0000256" key="6">
    <source>
        <dbReference type="HAMAP-Rule" id="MF_01216"/>
    </source>
</evidence>
<dbReference type="GO" id="GO:0010181">
    <property type="term" value="F:FMN binding"/>
    <property type="evidence" value="ECO:0007669"/>
    <property type="project" value="UniProtKB-UniRule"/>
</dbReference>
<dbReference type="EMBL" id="LLGC01000181">
    <property type="protein sequence ID" value="KQE03336.1"/>
    <property type="molecule type" value="Genomic_DNA"/>
</dbReference>
<dbReference type="Proteomes" id="UP000051449">
    <property type="component" value="Unassembled WGS sequence"/>
</dbReference>
<name>A0A6I4IL61_ACIBA</name>
<dbReference type="EC" id="1.6.5.-" evidence="6"/>
<dbReference type="KEGG" id="abk:LX00_06195"/>
<sequence length="210" mass="23753">MKILHIDSSILGEQSISRKLAATFIERLNEADHQNEITYRDIVKDPINHLTGEIAAGFRNLNINISDENVIKEHQLSDELVAEFLNSELIIISAPMYNFSIPTQLKAWFDRIAQVGKTFKYTENGPVGLSEGRKVVILSARGGFYSKEPLSHMDFQEKYITAFFNFLGIKDIYFVRAEGTSKAPAIKDIEIQKALSSIDEVISNLSKREE</sequence>
<reference evidence="8 10" key="1">
    <citation type="submission" date="2015-10" db="EMBL/GenBank/DDBJ databases">
        <title>The utility of whole genome sequencing in characterizing Acinetobacter epidemiology and analyzing hospital outbreaks.</title>
        <authorList>
            <person name="Ozer E.A."/>
            <person name="Fitzpatrick M.A."/>
            <person name="Hauser A.R."/>
        </authorList>
    </citation>
    <scope>NUCLEOTIDE SEQUENCE [LARGE SCALE GENOMIC DNA]</scope>
    <source>
        <strain evidence="8 10">ABBL072</strain>
    </source>
</reference>
<comment type="subunit">
    <text evidence="6">Homodimer.</text>
</comment>
<dbReference type="Proteomes" id="UP000439424">
    <property type="component" value="Unassembled WGS sequence"/>
</dbReference>
<reference evidence="9 11" key="2">
    <citation type="submission" date="2019-11" db="EMBL/GenBank/DDBJ databases">
        <title>Multidrug-resistant Acinetobacter baumannii moving toward extensively drug-resistant over fifteen years in South of Brazil.</title>
        <authorList>
            <person name="Fedrigo N.H."/>
            <person name="Cerdeira L."/>
            <person name="Fuga B."/>
            <person name="Marini P.V.B."/>
            <person name="Shinohara D.R."/>
            <person name="Carrara-Marroni F.E."/>
            <person name="Lincopan N."/>
            <person name="Tognim M.C.B."/>
        </authorList>
    </citation>
    <scope>NUCLEOTIDE SEQUENCE [LARGE SCALE GENOMIC DNA]</scope>
    <source>
        <strain evidence="9 11">Ac576</strain>
    </source>
</reference>
<evidence type="ECO:0000256" key="4">
    <source>
        <dbReference type="ARBA" id="ARBA00023027"/>
    </source>
</evidence>
<dbReference type="InterPro" id="IPR023048">
    <property type="entry name" value="NADH:quinone_OxRdtase_FMN_depd"/>
</dbReference>
<dbReference type="PANTHER" id="PTHR43741">
    <property type="entry name" value="FMN-DEPENDENT NADH-AZOREDUCTASE 1"/>
    <property type="match status" value="1"/>
</dbReference>
<dbReference type="EC" id="1.7.1.17" evidence="6"/>
<evidence type="ECO:0000313" key="8">
    <source>
        <dbReference type="EMBL" id="KQE03336.1"/>
    </source>
</evidence>
<dbReference type="GO" id="GO:0009055">
    <property type="term" value="F:electron transfer activity"/>
    <property type="evidence" value="ECO:0007669"/>
    <property type="project" value="UniProtKB-UniRule"/>
</dbReference>
<comment type="caution">
    <text evidence="6">Lacks conserved residue(s) required for the propagation of feature annotation.</text>
</comment>
<comment type="function">
    <text evidence="6">Also exhibits azoreductase activity. Catalyzes the reductive cleavage of the azo bond in aromatic azo compounds to the corresponding amines.</text>
</comment>
<dbReference type="PANTHER" id="PTHR43741:SF4">
    <property type="entry name" value="FMN-DEPENDENT NADH:QUINONE OXIDOREDUCTASE"/>
    <property type="match status" value="1"/>
</dbReference>
<dbReference type="AlphaFoldDB" id="A0A6I4IL61"/>
<dbReference type="Pfam" id="PF02525">
    <property type="entry name" value="Flavodoxin_2"/>
    <property type="match status" value="1"/>
</dbReference>
<accession>A0A6I4IL61</accession>
<dbReference type="Gene3D" id="3.40.50.360">
    <property type="match status" value="1"/>
</dbReference>
<comment type="caution">
    <text evidence="9">The sequence shown here is derived from an EMBL/GenBank/DDBJ whole genome shotgun (WGS) entry which is preliminary data.</text>
</comment>
<feature type="binding site" evidence="6">
    <location>
        <begin position="15"/>
        <end position="17"/>
    </location>
    <ligand>
        <name>FMN</name>
        <dbReference type="ChEBI" id="CHEBI:58210"/>
    </ligand>
</feature>
<dbReference type="HAMAP" id="MF_01216">
    <property type="entry name" value="Azoreductase_type1"/>
    <property type="match status" value="1"/>
</dbReference>
<evidence type="ECO:0000259" key="7">
    <source>
        <dbReference type="Pfam" id="PF02525"/>
    </source>
</evidence>
<comment type="cofactor">
    <cofactor evidence="6">
        <name>FMN</name>
        <dbReference type="ChEBI" id="CHEBI:58210"/>
    </cofactor>
    <text evidence="6">Binds 1 FMN per subunit.</text>
</comment>
<evidence type="ECO:0000256" key="1">
    <source>
        <dbReference type="ARBA" id="ARBA00022630"/>
    </source>
</evidence>
<feature type="domain" description="Flavodoxin-like fold" evidence="7">
    <location>
        <begin position="1"/>
        <end position="200"/>
    </location>
</feature>
<comment type="similarity">
    <text evidence="6">Belongs to the azoreductase type 1 family.</text>
</comment>
<protein>
    <recommendedName>
        <fullName evidence="6">FMN dependent NADH:quinone oxidoreductase</fullName>
        <ecNumber evidence="6">1.6.5.-</ecNumber>
    </recommendedName>
    <alternativeName>
        <fullName evidence="6">Azo-dye reductase</fullName>
    </alternativeName>
    <alternativeName>
        <fullName evidence="6">FMN-dependent NADH-azo compound oxidoreductase</fullName>
    </alternativeName>
    <alternativeName>
        <fullName evidence="6">FMN-dependent NADH-azoreductase</fullName>
        <ecNumber evidence="6">1.7.1.17</ecNumber>
    </alternativeName>
</protein>
<dbReference type="GO" id="GO:0016652">
    <property type="term" value="F:oxidoreductase activity, acting on NAD(P)H as acceptor"/>
    <property type="evidence" value="ECO:0007669"/>
    <property type="project" value="UniProtKB-UniRule"/>
</dbReference>
<dbReference type="KEGG" id="abau:IX87_04220"/>
<keyword evidence="1 6" id="KW-0285">Flavoprotein</keyword>
<evidence type="ECO:0000256" key="2">
    <source>
        <dbReference type="ARBA" id="ARBA00022643"/>
    </source>
</evidence>
<keyword evidence="4 6" id="KW-0520">NAD</keyword>
<comment type="catalytic activity">
    <reaction evidence="5">
        <text>N,N-dimethyl-1,4-phenylenediamine + anthranilate + 2 NAD(+) = 2-(4-dimethylaminophenyl)diazenylbenzoate + 2 NADH + 2 H(+)</text>
        <dbReference type="Rhea" id="RHEA:55872"/>
        <dbReference type="ChEBI" id="CHEBI:15378"/>
        <dbReference type="ChEBI" id="CHEBI:15783"/>
        <dbReference type="ChEBI" id="CHEBI:16567"/>
        <dbReference type="ChEBI" id="CHEBI:57540"/>
        <dbReference type="ChEBI" id="CHEBI:57945"/>
        <dbReference type="ChEBI" id="CHEBI:71579"/>
        <dbReference type="EC" id="1.7.1.17"/>
    </reaction>
    <physiologicalReaction direction="right-to-left" evidence="5">
        <dbReference type="Rhea" id="RHEA:55874"/>
    </physiologicalReaction>
</comment>
<evidence type="ECO:0000256" key="5">
    <source>
        <dbReference type="ARBA" id="ARBA00048542"/>
    </source>
</evidence>
<comment type="catalytic activity">
    <reaction evidence="6">
        <text>2 a quinone + NADH + H(+) = 2 a 1,4-benzosemiquinone + NAD(+)</text>
        <dbReference type="Rhea" id="RHEA:65952"/>
        <dbReference type="ChEBI" id="CHEBI:15378"/>
        <dbReference type="ChEBI" id="CHEBI:57540"/>
        <dbReference type="ChEBI" id="CHEBI:57945"/>
        <dbReference type="ChEBI" id="CHEBI:132124"/>
        <dbReference type="ChEBI" id="CHEBI:134225"/>
    </reaction>
</comment>
<feature type="binding site" evidence="6">
    <location>
        <begin position="96"/>
        <end position="99"/>
    </location>
    <ligand>
        <name>FMN</name>
        <dbReference type="ChEBI" id="CHEBI:58210"/>
    </ligand>
</feature>
<evidence type="ECO:0000313" key="10">
    <source>
        <dbReference type="Proteomes" id="UP000051449"/>
    </source>
</evidence>
<dbReference type="RefSeq" id="WP_000697437.1">
    <property type="nucleotide sequence ID" value="NZ_CM125926.1"/>
</dbReference>
<gene>
    <name evidence="6" type="primary">azoR</name>
    <name evidence="8" type="ORF">APD33_13915</name>
    <name evidence="9" type="ORF">GNY86_17865</name>
</gene>
<comment type="function">
    <text evidence="6">Quinone reductase that provides resistance to thiol-specific stress caused by electrophilic quinones.</text>
</comment>
<dbReference type="InterPro" id="IPR050104">
    <property type="entry name" value="FMN-dep_NADH:Q_OxRdtase_AzoR1"/>
</dbReference>
<keyword evidence="3 6" id="KW-0560">Oxidoreductase</keyword>